<evidence type="ECO:0000313" key="2">
    <source>
        <dbReference type="EMBL" id="EYU18001.1"/>
    </source>
</evidence>
<gene>
    <name evidence="2" type="ORF">MIMGU_mgv1a015657mg</name>
</gene>
<protein>
    <submittedName>
        <fullName evidence="2">Uncharacterized protein</fullName>
    </submittedName>
</protein>
<feature type="region of interest" description="Disordered" evidence="1">
    <location>
        <begin position="126"/>
        <end position="150"/>
    </location>
</feature>
<sequence>MWPAFRSSAADEVPEGDRRHAQRASEALDPVGRLPVEELQLPDVHEHLRRADQHVLRDLPEHAGGARPLPGDDPPQPRDLHRCPSAGAPSGPWGCRSACRRVGPGSGGIFRCRGGRCICRTPTCSPPGGGSFRWPCPSPPLARRTGTPSG</sequence>
<dbReference type="EMBL" id="KI632344">
    <property type="protein sequence ID" value="EYU18001.1"/>
    <property type="molecule type" value="Genomic_DNA"/>
</dbReference>
<dbReference type="AlphaFoldDB" id="A0A022PQK7"/>
<feature type="region of interest" description="Disordered" evidence="1">
    <location>
        <begin position="1"/>
        <end position="34"/>
    </location>
</feature>
<evidence type="ECO:0000313" key="3">
    <source>
        <dbReference type="Proteomes" id="UP000030748"/>
    </source>
</evidence>
<name>A0A022PQK7_ERYGU</name>
<organism evidence="2 3">
    <name type="scientific">Erythranthe guttata</name>
    <name type="common">Yellow monkey flower</name>
    <name type="synonym">Mimulus guttatus</name>
    <dbReference type="NCBI Taxonomy" id="4155"/>
    <lineage>
        <taxon>Eukaryota</taxon>
        <taxon>Viridiplantae</taxon>
        <taxon>Streptophyta</taxon>
        <taxon>Embryophyta</taxon>
        <taxon>Tracheophyta</taxon>
        <taxon>Spermatophyta</taxon>
        <taxon>Magnoliopsida</taxon>
        <taxon>eudicotyledons</taxon>
        <taxon>Gunneridae</taxon>
        <taxon>Pentapetalae</taxon>
        <taxon>asterids</taxon>
        <taxon>lamiids</taxon>
        <taxon>Lamiales</taxon>
        <taxon>Phrymaceae</taxon>
        <taxon>Erythranthe</taxon>
    </lineage>
</organism>
<keyword evidence="3" id="KW-1185">Reference proteome</keyword>
<dbReference type="Proteomes" id="UP000030748">
    <property type="component" value="Unassembled WGS sequence"/>
</dbReference>
<feature type="compositionally biased region" description="Basic and acidic residues" evidence="1">
    <location>
        <begin position="50"/>
        <end position="61"/>
    </location>
</feature>
<evidence type="ECO:0000256" key="1">
    <source>
        <dbReference type="SAM" id="MobiDB-lite"/>
    </source>
</evidence>
<proteinExistence type="predicted"/>
<accession>A0A022PQK7</accession>
<feature type="region of interest" description="Disordered" evidence="1">
    <location>
        <begin position="50"/>
        <end position="95"/>
    </location>
</feature>
<reference evidence="2 3" key="1">
    <citation type="journal article" date="2013" name="Proc. Natl. Acad. Sci. U.S.A.">
        <title>Fine-scale variation in meiotic recombination in Mimulus inferred from population shotgun sequencing.</title>
        <authorList>
            <person name="Hellsten U."/>
            <person name="Wright K.M."/>
            <person name="Jenkins J."/>
            <person name="Shu S."/>
            <person name="Yuan Y."/>
            <person name="Wessler S.R."/>
            <person name="Schmutz J."/>
            <person name="Willis J.H."/>
            <person name="Rokhsar D.S."/>
        </authorList>
    </citation>
    <scope>NUCLEOTIDE SEQUENCE [LARGE SCALE GENOMIC DNA]</scope>
    <source>
        <strain evidence="3">cv. DUN x IM62</strain>
    </source>
</reference>